<dbReference type="SUPFAM" id="SSF52283">
    <property type="entry name" value="Formate/glycerate dehydrogenase catalytic domain-like"/>
    <property type="match status" value="1"/>
</dbReference>
<dbReference type="Proteomes" id="UP000732399">
    <property type="component" value="Unassembled WGS sequence"/>
</dbReference>
<accession>A0ABX1CQ55</accession>
<evidence type="ECO:0000313" key="7">
    <source>
        <dbReference type="Proteomes" id="UP000732399"/>
    </source>
</evidence>
<evidence type="ECO:0000256" key="2">
    <source>
        <dbReference type="ARBA" id="ARBA00023027"/>
    </source>
</evidence>
<dbReference type="RefSeq" id="WP_168135637.1">
    <property type="nucleotide sequence ID" value="NZ_JAAVJH010000012.1"/>
</dbReference>
<dbReference type="InterPro" id="IPR036291">
    <property type="entry name" value="NAD(P)-bd_dom_sf"/>
</dbReference>
<evidence type="ECO:0000256" key="1">
    <source>
        <dbReference type="ARBA" id="ARBA00023002"/>
    </source>
</evidence>
<dbReference type="SUPFAM" id="SSF51735">
    <property type="entry name" value="NAD(P)-binding Rossmann-fold domains"/>
    <property type="match status" value="1"/>
</dbReference>
<gene>
    <name evidence="6" type="ORF">HBH26_15985</name>
</gene>
<evidence type="ECO:0000256" key="3">
    <source>
        <dbReference type="RuleBase" id="RU003719"/>
    </source>
</evidence>
<sequence>MTKPGLLLLDPRMERLLDGALADRFDFVRLWEAADADALLAERGEGVVAALANSFDAKLLERLPNLRLIAVPGTGYDRIAVGPARQRGVTVANAGDVHSRDVADHAVAMLLASVHRLPELHDWVLTGSWSGKGYPRFRTAMSGHRFGIVGLGNIGAAIAHRLDPFGGEIAWWGPREKDAPWPRRDSLHDLARWCSVLVVAARGDAVRQIDADVIAAVGAKGLIVNISRGAVIDEEALISALKDGRLGAAALDVFEDEPTPPERWKGVPSVLLSPHIAGASVQSVGRLRDAAIRNLSTALDGGPVVNEVTA</sequence>
<protein>
    <submittedName>
        <fullName evidence="6">2-hydroxyacid dehydrogenase</fullName>
    </submittedName>
</protein>
<organism evidence="6 7">
    <name type="scientific">Sphingomonas corticis</name>
    <dbReference type="NCBI Taxonomy" id="2722791"/>
    <lineage>
        <taxon>Bacteria</taxon>
        <taxon>Pseudomonadati</taxon>
        <taxon>Pseudomonadota</taxon>
        <taxon>Alphaproteobacteria</taxon>
        <taxon>Sphingomonadales</taxon>
        <taxon>Sphingomonadaceae</taxon>
        <taxon>Sphingomonas</taxon>
    </lineage>
</organism>
<dbReference type="Pfam" id="PF00389">
    <property type="entry name" value="2-Hacid_dh"/>
    <property type="match status" value="1"/>
</dbReference>
<keyword evidence="2" id="KW-0520">NAD</keyword>
<keyword evidence="7" id="KW-1185">Reference proteome</keyword>
<comment type="caution">
    <text evidence="6">The sequence shown here is derived from an EMBL/GenBank/DDBJ whole genome shotgun (WGS) entry which is preliminary data.</text>
</comment>
<dbReference type="Pfam" id="PF02826">
    <property type="entry name" value="2-Hacid_dh_C"/>
    <property type="match status" value="1"/>
</dbReference>
<comment type="similarity">
    <text evidence="3">Belongs to the D-isomer specific 2-hydroxyacid dehydrogenase family.</text>
</comment>
<name>A0ABX1CQ55_9SPHN</name>
<proteinExistence type="inferred from homology"/>
<dbReference type="PANTHER" id="PTHR10996">
    <property type="entry name" value="2-HYDROXYACID DEHYDROGENASE-RELATED"/>
    <property type="match status" value="1"/>
</dbReference>
<dbReference type="InterPro" id="IPR050223">
    <property type="entry name" value="D-isomer_2-hydroxyacid_DH"/>
</dbReference>
<dbReference type="PANTHER" id="PTHR10996:SF178">
    <property type="entry name" value="2-HYDROXYACID DEHYDROGENASE YGL185C-RELATED"/>
    <property type="match status" value="1"/>
</dbReference>
<dbReference type="InterPro" id="IPR006140">
    <property type="entry name" value="D-isomer_DH_NAD-bd"/>
</dbReference>
<feature type="domain" description="D-isomer specific 2-hydroxyacid dehydrogenase NAD-binding" evidence="5">
    <location>
        <begin position="107"/>
        <end position="277"/>
    </location>
</feature>
<evidence type="ECO:0000259" key="4">
    <source>
        <dbReference type="Pfam" id="PF00389"/>
    </source>
</evidence>
<evidence type="ECO:0000313" key="6">
    <source>
        <dbReference type="EMBL" id="NJR80083.1"/>
    </source>
</evidence>
<feature type="domain" description="D-isomer specific 2-hydroxyacid dehydrogenase catalytic" evidence="4">
    <location>
        <begin position="27"/>
        <end position="308"/>
    </location>
</feature>
<evidence type="ECO:0000259" key="5">
    <source>
        <dbReference type="Pfam" id="PF02826"/>
    </source>
</evidence>
<keyword evidence="1 3" id="KW-0560">Oxidoreductase</keyword>
<dbReference type="Gene3D" id="3.40.50.720">
    <property type="entry name" value="NAD(P)-binding Rossmann-like Domain"/>
    <property type="match status" value="2"/>
</dbReference>
<dbReference type="InterPro" id="IPR006139">
    <property type="entry name" value="D-isomer_2_OHA_DH_cat_dom"/>
</dbReference>
<dbReference type="EMBL" id="JAAVJH010000012">
    <property type="protein sequence ID" value="NJR80083.1"/>
    <property type="molecule type" value="Genomic_DNA"/>
</dbReference>
<reference evidence="6 7" key="1">
    <citation type="submission" date="2020-03" db="EMBL/GenBank/DDBJ databases">
        <authorList>
            <person name="Wang L."/>
            <person name="He N."/>
            <person name="Li Y."/>
            <person name="Fang Y."/>
            <person name="Zhang F."/>
        </authorList>
    </citation>
    <scope>NUCLEOTIDE SEQUENCE [LARGE SCALE GENOMIC DNA]</scope>
    <source>
        <strain evidence="6 7">36D10-4-7</strain>
    </source>
</reference>